<protein>
    <submittedName>
        <fullName evidence="1">Alpha/beta superfamily hydrolase</fullName>
    </submittedName>
</protein>
<gene>
    <name evidence="1" type="ORF">SAMN04488052_11074</name>
</gene>
<keyword evidence="1" id="KW-0378">Hydrolase</keyword>
<sequence length="169" mass="18258">MTTTVCFAHGKESGPWGRKISALADVARQRGLAVMSPDYRFTMDPDERVAHLLGQHLPPGDNLILVGSSMGGYVSAVASGTLRPRGLFLLAPAVDIPGYPGDTTPRAGLTEVVHGWHDTIIPPETVVGWAQRHTVRLHLVDSEHTLTDHIEWLCRAFDAFLTETGAGKA</sequence>
<name>A0A1H8V7H5_9GAMM</name>
<dbReference type="GO" id="GO:0016787">
    <property type="term" value="F:hydrolase activity"/>
    <property type="evidence" value="ECO:0007669"/>
    <property type="project" value="UniProtKB-KW"/>
</dbReference>
<reference evidence="1 2" key="1">
    <citation type="submission" date="2016-10" db="EMBL/GenBank/DDBJ databases">
        <authorList>
            <person name="de Groot N.N."/>
        </authorList>
    </citation>
    <scope>NUCLEOTIDE SEQUENCE [LARGE SCALE GENOMIC DNA]</scope>
    <source>
        <strain evidence="1 2">CGMCC 1.6291</strain>
    </source>
</reference>
<organism evidence="1 2">
    <name type="scientific">Aquisalimonas asiatica</name>
    <dbReference type="NCBI Taxonomy" id="406100"/>
    <lineage>
        <taxon>Bacteria</taxon>
        <taxon>Pseudomonadati</taxon>
        <taxon>Pseudomonadota</taxon>
        <taxon>Gammaproteobacteria</taxon>
        <taxon>Chromatiales</taxon>
        <taxon>Ectothiorhodospiraceae</taxon>
        <taxon>Aquisalimonas</taxon>
    </lineage>
</organism>
<dbReference type="STRING" id="406100.SAMN04488052_11074"/>
<dbReference type="EMBL" id="FOEG01000010">
    <property type="protein sequence ID" value="SEP11410.1"/>
    <property type="molecule type" value="Genomic_DNA"/>
</dbReference>
<dbReference type="SUPFAM" id="SSF53474">
    <property type="entry name" value="alpha/beta-Hydrolases"/>
    <property type="match status" value="1"/>
</dbReference>
<accession>A0A1H8V7H5</accession>
<keyword evidence="2" id="KW-1185">Reference proteome</keyword>
<evidence type="ECO:0000313" key="1">
    <source>
        <dbReference type="EMBL" id="SEP11410.1"/>
    </source>
</evidence>
<dbReference type="AlphaFoldDB" id="A0A1H8V7H5"/>
<dbReference type="Gene3D" id="3.40.50.1820">
    <property type="entry name" value="alpha/beta hydrolase"/>
    <property type="match status" value="1"/>
</dbReference>
<proteinExistence type="predicted"/>
<dbReference type="Proteomes" id="UP000199657">
    <property type="component" value="Unassembled WGS sequence"/>
</dbReference>
<dbReference type="OrthoDB" id="264572at2"/>
<dbReference type="InterPro" id="IPR029058">
    <property type="entry name" value="AB_hydrolase_fold"/>
</dbReference>
<evidence type="ECO:0000313" key="2">
    <source>
        <dbReference type="Proteomes" id="UP000199657"/>
    </source>
</evidence>
<dbReference type="RefSeq" id="WP_091645740.1">
    <property type="nucleotide sequence ID" value="NZ_FOEG01000010.1"/>
</dbReference>